<dbReference type="PANTHER" id="PTHR32089:SF112">
    <property type="entry name" value="LYSOZYME-LIKE PROTEIN-RELATED"/>
    <property type="match status" value="1"/>
</dbReference>
<dbReference type="Pfam" id="PF00672">
    <property type="entry name" value="HAMP"/>
    <property type="match status" value="1"/>
</dbReference>
<gene>
    <name evidence="10" type="ORF">A6A04_15875</name>
</gene>
<dbReference type="SUPFAM" id="SSF58104">
    <property type="entry name" value="Methyl-accepting chemotaxis protein (MCP) signaling domain"/>
    <property type="match status" value="1"/>
</dbReference>
<dbReference type="OrthoDB" id="7293398at2"/>
<dbReference type="PROSITE" id="PS50885">
    <property type="entry name" value="HAMP"/>
    <property type="match status" value="1"/>
</dbReference>
<evidence type="ECO:0000256" key="2">
    <source>
        <dbReference type="ARBA" id="ARBA00022519"/>
    </source>
</evidence>
<accession>A0A178MRI4</accession>
<keyword evidence="2" id="KW-0997">Cell inner membrane</keyword>
<evidence type="ECO:0000256" key="1">
    <source>
        <dbReference type="ARBA" id="ARBA00004429"/>
    </source>
</evidence>
<feature type="domain" description="T-SNARE coiled-coil homology" evidence="8">
    <location>
        <begin position="455"/>
        <end position="517"/>
    </location>
</feature>
<feature type="domain" description="Methyl-accepting transducer" evidence="7">
    <location>
        <begin position="303"/>
        <end position="528"/>
    </location>
</feature>
<organism evidence="10 11">
    <name type="scientific">Paramagnetospirillum marisnigri</name>
    <dbReference type="NCBI Taxonomy" id="1285242"/>
    <lineage>
        <taxon>Bacteria</taxon>
        <taxon>Pseudomonadati</taxon>
        <taxon>Pseudomonadota</taxon>
        <taxon>Alphaproteobacteria</taxon>
        <taxon>Rhodospirillales</taxon>
        <taxon>Magnetospirillaceae</taxon>
        <taxon>Paramagnetospirillum</taxon>
    </lineage>
</organism>
<feature type="transmembrane region" description="Helical" evidence="6">
    <location>
        <begin position="190"/>
        <end position="213"/>
    </location>
</feature>
<dbReference type="PANTHER" id="PTHR32089">
    <property type="entry name" value="METHYL-ACCEPTING CHEMOTAXIS PROTEIN MCPB"/>
    <property type="match status" value="1"/>
</dbReference>
<keyword evidence="3 5" id="KW-0807">Transducer</keyword>
<evidence type="ECO:0000259" key="7">
    <source>
        <dbReference type="PROSITE" id="PS50111"/>
    </source>
</evidence>
<keyword evidence="11" id="KW-1185">Reference proteome</keyword>
<dbReference type="InterPro" id="IPR004089">
    <property type="entry name" value="MCPsignal_dom"/>
</dbReference>
<dbReference type="Gene3D" id="1.10.287.950">
    <property type="entry name" value="Methyl-accepting chemotaxis protein"/>
    <property type="match status" value="1"/>
</dbReference>
<keyword evidence="6" id="KW-0812">Transmembrane</keyword>
<dbReference type="Gene3D" id="6.10.340.10">
    <property type="match status" value="1"/>
</dbReference>
<evidence type="ECO:0000313" key="11">
    <source>
        <dbReference type="Proteomes" id="UP000078428"/>
    </source>
</evidence>
<comment type="similarity">
    <text evidence="4">Belongs to the methyl-accepting chemotaxis (MCP) protein family.</text>
</comment>
<comment type="caution">
    <text evidence="10">The sequence shown here is derived from an EMBL/GenBank/DDBJ whole genome shotgun (WGS) entry which is preliminary data.</text>
</comment>
<dbReference type="GO" id="GO:0007165">
    <property type="term" value="P:signal transduction"/>
    <property type="evidence" value="ECO:0007669"/>
    <property type="project" value="UniProtKB-KW"/>
</dbReference>
<proteinExistence type="inferred from homology"/>
<dbReference type="Pfam" id="PF00015">
    <property type="entry name" value="MCPsignal"/>
    <property type="match status" value="1"/>
</dbReference>
<evidence type="ECO:0000256" key="5">
    <source>
        <dbReference type="PROSITE-ProRule" id="PRU00284"/>
    </source>
</evidence>
<evidence type="ECO:0000313" key="10">
    <source>
        <dbReference type="EMBL" id="OAN51448.1"/>
    </source>
</evidence>
<dbReference type="Proteomes" id="UP000078428">
    <property type="component" value="Unassembled WGS sequence"/>
</dbReference>
<reference evidence="10 11" key="1">
    <citation type="submission" date="2016-04" db="EMBL/GenBank/DDBJ databases">
        <title>Draft genome sequence of freshwater magnetotactic bacteria Magnetospirillum marisnigri SP-1 and Magnetospirillum moscoviense BB-1.</title>
        <authorList>
            <person name="Koziaeva V."/>
            <person name="Dziuba M.V."/>
            <person name="Ivanov T.M."/>
            <person name="Kuznetsov B."/>
            <person name="Grouzdev D.S."/>
        </authorList>
    </citation>
    <scope>NUCLEOTIDE SEQUENCE [LARGE SCALE GENOMIC DNA]</scope>
    <source>
        <strain evidence="10 11">SP-1</strain>
    </source>
</reference>
<dbReference type="SMART" id="SM00283">
    <property type="entry name" value="MA"/>
    <property type="match status" value="1"/>
</dbReference>
<feature type="domain" description="HAMP" evidence="9">
    <location>
        <begin position="210"/>
        <end position="263"/>
    </location>
</feature>
<dbReference type="PROSITE" id="PS50111">
    <property type="entry name" value="CHEMOTAXIS_TRANSDUC_2"/>
    <property type="match status" value="1"/>
</dbReference>
<dbReference type="PROSITE" id="PS50192">
    <property type="entry name" value="T_SNARE"/>
    <property type="match status" value="1"/>
</dbReference>
<comment type="subcellular location">
    <subcellularLocation>
        <location evidence="1">Cell inner membrane</location>
        <topology evidence="1">Multi-pass membrane protein</topology>
    </subcellularLocation>
</comment>
<keyword evidence="2" id="KW-1003">Cell membrane</keyword>
<dbReference type="InterPro" id="IPR000727">
    <property type="entry name" value="T_SNARE_dom"/>
</dbReference>
<dbReference type="EMBL" id="LWQT01000045">
    <property type="protein sequence ID" value="OAN51448.1"/>
    <property type="molecule type" value="Genomic_DNA"/>
</dbReference>
<evidence type="ECO:0000259" key="9">
    <source>
        <dbReference type="PROSITE" id="PS50885"/>
    </source>
</evidence>
<dbReference type="GO" id="GO:0004888">
    <property type="term" value="F:transmembrane signaling receptor activity"/>
    <property type="evidence" value="ECO:0007669"/>
    <property type="project" value="InterPro"/>
</dbReference>
<name>A0A178MRI4_9PROT</name>
<feature type="transmembrane region" description="Helical" evidence="6">
    <location>
        <begin position="15"/>
        <end position="36"/>
    </location>
</feature>
<dbReference type="CDD" id="cd06225">
    <property type="entry name" value="HAMP"/>
    <property type="match status" value="1"/>
</dbReference>
<dbReference type="AlphaFoldDB" id="A0A178MRI4"/>
<dbReference type="InterPro" id="IPR003660">
    <property type="entry name" value="HAMP_dom"/>
</dbReference>
<keyword evidence="6" id="KW-0472">Membrane</keyword>
<dbReference type="GO" id="GO:0005886">
    <property type="term" value="C:plasma membrane"/>
    <property type="evidence" value="ECO:0007669"/>
    <property type="project" value="UniProtKB-SubCell"/>
</dbReference>
<sequence length="559" mass="58428">MLGQISNARIAFKVFMAPLLLVASILLLGLVFHLAMDRQGAAMERMVNSSFANSRAAAELDGIAASIQSNLYRVLGWQAAKEDKDKIKALEGQIRSDLKTLSAKSGVVLAALGTDASAAKQVKDYGLAAGDVLDIFISDHITALSMMGSTEIEYDGLHKLLDGLSAQAAAKAAEDYRETEALAAAAGLRFFLVLGAALVLGIVATFAMTRLIARPVTALTEVMGRLASGITQVEIPSLDSGDEIGAMARAVAVFRDGMERAARLEAEQGQQRERQARLLARRDELITRFNSTMEEILGTVGASIDRVHTSSSSLQATAEQTSRQGAAVASAAELSAANVATVATAAEELGSSVREISRQVAETTTITSDAVHGIHSANTTMDGLADAARRIGEVVTLINDIAAQTNLLALNATIEAARAGEAGKGFAVVAGEVKTLANQTAKATDEIAQQIAGIQTISREAADTIRSVGQTIDRVNQVVASIAAAVEQQSAATEEIVRSVQQASDGNSEITRNIADVSKAATATGEMASGMFQAADELVHEAAHLRGEVGDFLLAMKAE</sequence>
<keyword evidence="6" id="KW-1133">Transmembrane helix</keyword>
<evidence type="ECO:0000259" key="8">
    <source>
        <dbReference type="PROSITE" id="PS50192"/>
    </source>
</evidence>
<dbReference type="SMART" id="SM00304">
    <property type="entry name" value="HAMP"/>
    <property type="match status" value="1"/>
</dbReference>
<evidence type="ECO:0000256" key="6">
    <source>
        <dbReference type="SAM" id="Phobius"/>
    </source>
</evidence>
<evidence type="ECO:0000256" key="4">
    <source>
        <dbReference type="ARBA" id="ARBA00029447"/>
    </source>
</evidence>
<evidence type="ECO:0000256" key="3">
    <source>
        <dbReference type="ARBA" id="ARBA00023224"/>
    </source>
</evidence>
<protein>
    <submittedName>
        <fullName evidence="10">Chemotaxis protein</fullName>
    </submittedName>
</protein>
<dbReference type="STRING" id="1285242.A6A04_15875"/>
<dbReference type="GO" id="GO:0006935">
    <property type="term" value="P:chemotaxis"/>
    <property type="evidence" value="ECO:0007669"/>
    <property type="project" value="InterPro"/>
</dbReference>
<dbReference type="InterPro" id="IPR004090">
    <property type="entry name" value="Chemotax_Me-accpt_rcpt"/>
</dbReference>
<dbReference type="PRINTS" id="PR00260">
    <property type="entry name" value="CHEMTRNSDUCR"/>
</dbReference>